<evidence type="ECO:0000256" key="5">
    <source>
        <dbReference type="ARBA" id="ARBA00022705"/>
    </source>
</evidence>
<keyword evidence="9" id="KW-0742">SOS response</keyword>
<feature type="domain" description="RecF/RecN/SMC N-terminal" evidence="10">
    <location>
        <begin position="1"/>
        <end position="335"/>
    </location>
</feature>
<dbReference type="GO" id="GO:0005524">
    <property type="term" value="F:ATP binding"/>
    <property type="evidence" value="ECO:0007669"/>
    <property type="project" value="UniProtKB-UniRule"/>
</dbReference>
<evidence type="ECO:0000256" key="3">
    <source>
        <dbReference type="ARBA" id="ARBA00020170"/>
    </source>
</evidence>
<keyword evidence="9" id="KW-0234">DNA repair</keyword>
<gene>
    <name evidence="9" type="primary">recF</name>
    <name evidence="11" type="ORF">COU88_00770</name>
</gene>
<dbReference type="GO" id="GO:0009432">
    <property type="term" value="P:SOS response"/>
    <property type="evidence" value="ECO:0007669"/>
    <property type="project" value="UniProtKB-UniRule"/>
</dbReference>
<dbReference type="Pfam" id="PF02463">
    <property type="entry name" value="SMC_N"/>
    <property type="match status" value="1"/>
</dbReference>
<reference evidence="12" key="1">
    <citation type="submission" date="2017-09" db="EMBL/GenBank/DDBJ databases">
        <title>Depth-based differentiation of microbial function through sediment-hosted aquifers and enrichment of novel symbionts in the deep terrestrial subsurface.</title>
        <authorList>
            <person name="Probst A.J."/>
            <person name="Ladd B."/>
            <person name="Jarett J.K."/>
            <person name="Geller-Mcgrath D.E."/>
            <person name="Sieber C.M.K."/>
            <person name="Emerson J.B."/>
            <person name="Anantharaman K."/>
            <person name="Thomas B.C."/>
            <person name="Malmstrom R."/>
            <person name="Stieglmeier M."/>
            <person name="Klingl A."/>
            <person name="Woyke T."/>
            <person name="Ryan C.M."/>
            <person name="Banfield J.F."/>
        </authorList>
    </citation>
    <scope>NUCLEOTIDE SEQUENCE [LARGE SCALE GENOMIC DNA]</scope>
</reference>
<evidence type="ECO:0000256" key="4">
    <source>
        <dbReference type="ARBA" id="ARBA00022490"/>
    </source>
</evidence>
<dbReference type="HAMAP" id="MF_00365">
    <property type="entry name" value="RecF"/>
    <property type="match status" value="1"/>
</dbReference>
<dbReference type="InterPro" id="IPR001238">
    <property type="entry name" value="DNA-binding_RecF"/>
</dbReference>
<evidence type="ECO:0000256" key="9">
    <source>
        <dbReference type="HAMAP-Rule" id="MF_00365"/>
    </source>
</evidence>
<evidence type="ECO:0000256" key="7">
    <source>
        <dbReference type="ARBA" id="ARBA00022840"/>
    </source>
</evidence>
<dbReference type="SUPFAM" id="SSF52540">
    <property type="entry name" value="P-loop containing nucleoside triphosphate hydrolases"/>
    <property type="match status" value="1"/>
</dbReference>
<protein>
    <recommendedName>
        <fullName evidence="3 9">DNA replication and repair protein RecF</fullName>
    </recommendedName>
</protein>
<dbReference type="GO" id="GO:0006302">
    <property type="term" value="P:double-strand break repair"/>
    <property type="evidence" value="ECO:0007669"/>
    <property type="project" value="TreeGrafter"/>
</dbReference>
<comment type="similarity">
    <text evidence="2 9">Belongs to the RecF family.</text>
</comment>
<comment type="subcellular location">
    <subcellularLocation>
        <location evidence="1 9">Cytoplasm</location>
    </subcellularLocation>
</comment>
<accession>A0A2M8KTF6</accession>
<dbReference type="InterPro" id="IPR027417">
    <property type="entry name" value="P-loop_NTPase"/>
</dbReference>
<keyword evidence="5 9" id="KW-0235">DNA replication</keyword>
<dbReference type="InterPro" id="IPR042174">
    <property type="entry name" value="RecF_2"/>
</dbReference>
<keyword evidence="6 9" id="KW-0547">Nucleotide-binding</keyword>
<dbReference type="PROSITE" id="PS00617">
    <property type="entry name" value="RECF_1"/>
    <property type="match status" value="1"/>
</dbReference>
<name>A0A2M8KTF6_9BACT</name>
<proteinExistence type="inferred from homology"/>
<dbReference type="Gene3D" id="1.20.1050.90">
    <property type="entry name" value="RecF/RecN/SMC, N-terminal domain"/>
    <property type="match status" value="1"/>
</dbReference>
<keyword evidence="4 9" id="KW-0963">Cytoplasm</keyword>
<dbReference type="InterPro" id="IPR018078">
    <property type="entry name" value="DNA-binding_RecF_CS"/>
</dbReference>
<keyword evidence="7 9" id="KW-0067">ATP-binding</keyword>
<dbReference type="GO" id="GO:0005737">
    <property type="term" value="C:cytoplasm"/>
    <property type="evidence" value="ECO:0007669"/>
    <property type="project" value="UniProtKB-SubCell"/>
</dbReference>
<dbReference type="GO" id="GO:0000731">
    <property type="term" value="P:DNA synthesis involved in DNA repair"/>
    <property type="evidence" value="ECO:0007669"/>
    <property type="project" value="TreeGrafter"/>
</dbReference>
<evidence type="ECO:0000256" key="2">
    <source>
        <dbReference type="ARBA" id="ARBA00008016"/>
    </source>
</evidence>
<dbReference type="InterPro" id="IPR003395">
    <property type="entry name" value="RecF/RecN/SMC_N"/>
</dbReference>
<comment type="caution">
    <text evidence="11">The sequence shown here is derived from an EMBL/GenBank/DDBJ whole genome shotgun (WGS) entry which is preliminary data.</text>
</comment>
<dbReference type="AlphaFoldDB" id="A0A2M8KTF6"/>
<dbReference type="GO" id="GO:0006260">
    <property type="term" value="P:DNA replication"/>
    <property type="evidence" value="ECO:0007669"/>
    <property type="project" value="UniProtKB-UniRule"/>
</dbReference>
<dbReference type="PANTHER" id="PTHR32182:SF0">
    <property type="entry name" value="DNA REPLICATION AND REPAIR PROTEIN RECF"/>
    <property type="match status" value="1"/>
</dbReference>
<evidence type="ECO:0000313" key="11">
    <source>
        <dbReference type="EMBL" id="PJE63206.1"/>
    </source>
</evidence>
<keyword evidence="8 9" id="KW-0238">DNA-binding</keyword>
<dbReference type="NCBIfam" id="TIGR00611">
    <property type="entry name" value="recf"/>
    <property type="match status" value="1"/>
</dbReference>
<dbReference type="Proteomes" id="UP000229554">
    <property type="component" value="Unassembled WGS sequence"/>
</dbReference>
<keyword evidence="9" id="KW-0227">DNA damage</keyword>
<dbReference type="PANTHER" id="PTHR32182">
    <property type="entry name" value="DNA REPLICATION AND REPAIR PROTEIN RECF"/>
    <property type="match status" value="1"/>
</dbReference>
<evidence type="ECO:0000256" key="6">
    <source>
        <dbReference type="ARBA" id="ARBA00022741"/>
    </source>
</evidence>
<evidence type="ECO:0000256" key="8">
    <source>
        <dbReference type="ARBA" id="ARBA00023125"/>
    </source>
</evidence>
<dbReference type="GO" id="GO:0003697">
    <property type="term" value="F:single-stranded DNA binding"/>
    <property type="evidence" value="ECO:0007669"/>
    <property type="project" value="UniProtKB-UniRule"/>
</dbReference>
<sequence>MLKAITVTHFRNISGFKTYVCGFCTLIHGPNASGKTNLLEAIYVLNYAHGFRSSDARDLFSYEADDFSVTGKVHNDGNEQQYKVYIKNGTSLEKAYFINGTKRTLKEFQSRTSPIVLFQPSDLLLVTGTPSIRRNYIDTLLIHSDPEYKQAKNNYDHGLYKRNKLLLHIRNGNFAEVIDFWDTFLEANATIIHAKRAAIVEYFNTHAKFEGMNFNIGFEQNAYTKKRSLELRATDIRVGRTSFGPQLDEFTFLKKYENIFRKLSSYGSRSEQRLGVLWLKRTELLYLVDTLSVSPILLLDDVFSELDDENSKRIVTIARDYQTFMTTAHLNMLKHISYPLTKIELDK</sequence>
<comment type="function">
    <text evidence="9">The RecF protein is involved in DNA metabolism; it is required for DNA replication and normal SOS inducibility. RecF binds preferentially to single-stranded, linear DNA. It also seems to bind ATP.</text>
</comment>
<dbReference type="EMBL" id="PFED01000033">
    <property type="protein sequence ID" value="PJE63206.1"/>
    <property type="molecule type" value="Genomic_DNA"/>
</dbReference>
<evidence type="ECO:0000313" key="12">
    <source>
        <dbReference type="Proteomes" id="UP000229554"/>
    </source>
</evidence>
<feature type="binding site" evidence="9">
    <location>
        <begin position="29"/>
        <end position="36"/>
    </location>
    <ligand>
        <name>ATP</name>
        <dbReference type="ChEBI" id="CHEBI:30616"/>
    </ligand>
</feature>
<organism evidence="11 12">
    <name type="scientific">Candidatus Roizmanbacteria bacterium CG10_big_fil_rev_8_21_14_0_10_39_6</name>
    <dbReference type="NCBI Taxonomy" id="1974853"/>
    <lineage>
        <taxon>Bacteria</taxon>
        <taxon>Candidatus Roizmaniibacteriota</taxon>
    </lineage>
</organism>
<evidence type="ECO:0000259" key="10">
    <source>
        <dbReference type="Pfam" id="PF02463"/>
    </source>
</evidence>
<dbReference type="Gene3D" id="3.40.50.300">
    <property type="entry name" value="P-loop containing nucleotide triphosphate hydrolases"/>
    <property type="match status" value="1"/>
</dbReference>
<evidence type="ECO:0000256" key="1">
    <source>
        <dbReference type="ARBA" id="ARBA00004496"/>
    </source>
</evidence>